<feature type="binding site" evidence="3">
    <location>
        <position position="81"/>
    </location>
    <ligand>
        <name>Cu cation</name>
        <dbReference type="ChEBI" id="CHEBI:23378"/>
    </ligand>
</feature>
<dbReference type="SUPFAM" id="SSF52833">
    <property type="entry name" value="Thioredoxin-like"/>
    <property type="match status" value="1"/>
</dbReference>
<accession>A0AAU6PFD1</accession>
<feature type="transmembrane region" description="Helical" evidence="5">
    <location>
        <begin position="6"/>
        <end position="25"/>
    </location>
</feature>
<organism evidence="7">
    <name type="scientific">Catillopecten margaritatus gill symbiont</name>
    <dbReference type="NCBI Taxonomy" id="3083288"/>
    <lineage>
        <taxon>Bacteria</taxon>
        <taxon>Pseudomonadati</taxon>
        <taxon>Pseudomonadota</taxon>
        <taxon>Gammaproteobacteria</taxon>
        <taxon>sulfur-oxidizing symbionts</taxon>
    </lineage>
</organism>
<feature type="domain" description="Thioredoxin" evidence="6">
    <location>
        <begin position="43"/>
        <end position="225"/>
    </location>
</feature>
<keyword evidence="5" id="KW-0812">Transmembrane</keyword>
<name>A0AAU6PFD1_9GAMM</name>
<keyword evidence="3" id="KW-0479">Metal-binding</keyword>
<dbReference type="InterPro" id="IPR036249">
    <property type="entry name" value="Thioredoxin-like_sf"/>
</dbReference>
<feature type="binding site" evidence="3">
    <location>
        <position position="190"/>
    </location>
    <ligand>
        <name>Cu cation</name>
        <dbReference type="ChEBI" id="CHEBI:23378"/>
    </ligand>
</feature>
<feature type="disulfide bond" description="Redox-active" evidence="4">
    <location>
        <begin position="81"/>
        <end position="85"/>
    </location>
</feature>
<evidence type="ECO:0000313" key="7">
    <source>
        <dbReference type="EMBL" id="WXT99688.1"/>
    </source>
</evidence>
<protein>
    <recommendedName>
        <fullName evidence="6">Thioredoxin domain-containing protein</fullName>
    </recommendedName>
</protein>
<evidence type="ECO:0000259" key="6">
    <source>
        <dbReference type="PROSITE" id="PS51352"/>
    </source>
</evidence>
<evidence type="ECO:0000256" key="5">
    <source>
        <dbReference type="SAM" id="Phobius"/>
    </source>
</evidence>
<keyword evidence="5" id="KW-0472">Membrane</keyword>
<keyword evidence="2 3" id="KW-0186">Copper</keyword>
<dbReference type="Gene3D" id="3.40.30.10">
    <property type="entry name" value="Glutaredoxin"/>
    <property type="match status" value="1"/>
</dbReference>
<feature type="binding site" evidence="3">
    <location>
        <position position="85"/>
    </location>
    <ligand>
        <name>Cu cation</name>
        <dbReference type="ChEBI" id="CHEBI:23378"/>
    </ligand>
</feature>
<evidence type="ECO:0000256" key="4">
    <source>
        <dbReference type="PIRSR" id="PIRSR603782-2"/>
    </source>
</evidence>
<reference evidence="7" key="1">
    <citation type="submission" date="2023-10" db="EMBL/GenBank/DDBJ databases">
        <title>The first scallop-associated chemosynthetic bacterial symbiont.</title>
        <authorList>
            <person name="Lin Y.-T."/>
            <person name="Sun J."/>
            <person name="Ip J.C.-H."/>
            <person name="He X."/>
            <person name="Gao Z.-M."/>
            <person name="Perez M."/>
            <person name="Xu T."/>
            <person name="Qian P.-Y."/>
            <person name="Qiu J.-W."/>
        </authorList>
    </citation>
    <scope>NUCLEOTIDE SEQUENCE</scope>
    <source>
        <strain evidence="7">Gill1</strain>
    </source>
</reference>
<dbReference type="PANTHER" id="PTHR12151">
    <property type="entry name" value="ELECTRON TRANSPORT PROTIN SCO1/SENC FAMILY MEMBER"/>
    <property type="match status" value="1"/>
</dbReference>
<dbReference type="Pfam" id="PF02630">
    <property type="entry name" value="SCO1-SenC"/>
    <property type="match status" value="1"/>
</dbReference>
<dbReference type="InterPro" id="IPR003782">
    <property type="entry name" value="SCO1/SenC"/>
</dbReference>
<sequence length="226" mass="25713">MDTKKSILIVVLVGLLATSFYLANFSKDYKSLGKQLKVSHLIYNPDKPLPPFSLVDHNNNQFDNSSLKGQWNLVLFIYTHCPDVCPTELFDMSRLKQLIIKDKKITAPRVVAITFDPLRDTPEVMKKYITNFDKEFIGVSGEQAQIDKLIKPFGTYYERVIYDEDGKPVILKASDKLPESALKNGYVINHTAWVYLLNPEGQIFAGFPSPHKPSAMAKDIERIVNF</sequence>
<comment type="similarity">
    <text evidence="1">Belongs to the SCO1/2 family.</text>
</comment>
<dbReference type="InterPro" id="IPR013766">
    <property type="entry name" value="Thioredoxin_domain"/>
</dbReference>
<dbReference type="PANTHER" id="PTHR12151:SF25">
    <property type="entry name" value="LINALOOL DEHYDRATASE_ISOMERASE DOMAIN-CONTAINING PROTEIN"/>
    <property type="match status" value="1"/>
</dbReference>
<gene>
    <name evidence="7" type="ORF">Ctma_0392</name>
</gene>
<evidence type="ECO:0000256" key="2">
    <source>
        <dbReference type="ARBA" id="ARBA00023008"/>
    </source>
</evidence>
<dbReference type="GO" id="GO:0046872">
    <property type="term" value="F:metal ion binding"/>
    <property type="evidence" value="ECO:0007669"/>
    <property type="project" value="UniProtKB-KW"/>
</dbReference>
<dbReference type="EMBL" id="CP138327">
    <property type="protein sequence ID" value="WXT99688.1"/>
    <property type="molecule type" value="Genomic_DNA"/>
</dbReference>
<dbReference type="CDD" id="cd02968">
    <property type="entry name" value="SCO"/>
    <property type="match status" value="1"/>
</dbReference>
<dbReference type="PROSITE" id="PS51352">
    <property type="entry name" value="THIOREDOXIN_2"/>
    <property type="match status" value="1"/>
</dbReference>
<keyword evidence="4" id="KW-1015">Disulfide bond</keyword>
<keyword evidence="5" id="KW-1133">Transmembrane helix</keyword>
<evidence type="ECO:0000256" key="3">
    <source>
        <dbReference type="PIRSR" id="PIRSR603782-1"/>
    </source>
</evidence>
<evidence type="ECO:0000256" key="1">
    <source>
        <dbReference type="ARBA" id="ARBA00010996"/>
    </source>
</evidence>
<proteinExistence type="inferred from homology"/>
<dbReference type="AlphaFoldDB" id="A0AAU6PFD1"/>